<dbReference type="RefSeq" id="WP_124696161.1">
    <property type="nucleotide sequence ID" value="NZ_JBHUFE010000013.1"/>
</dbReference>
<proteinExistence type="predicted"/>
<keyword evidence="1" id="KW-0479">Metal-binding</keyword>
<accession>A0A3N9P734</accession>
<evidence type="ECO:0000313" key="5">
    <source>
        <dbReference type="Proteomes" id="UP000282529"/>
    </source>
</evidence>
<dbReference type="EMBL" id="RQPI01000007">
    <property type="protein sequence ID" value="RQW10884.1"/>
    <property type="molecule type" value="Genomic_DNA"/>
</dbReference>
<keyword evidence="1" id="KW-0862">Zinc</keyword>
<evidence type="ECO:0000256" key="2">
    <source>
        <dbReference type="SAM" id="MobiDB-lite"/>
    </source>
</evidence>
<evidence type="ECO:0000256" key="1">
    <source>
        <dbReference type="PROSITE-ProRule" id="PRU00325"/>
    </source>
</evidence>
<dbReference type="PROSITE" id="PS50966">
    <property type="entry name" value="ZF_SWIM"/>
    <property type="match status" value="1"/>
</dbReference>
<dbReference type="OrthoDB" id="7593573at2"/>
<feature type="region of interest" description="Disordered" evidence="2">
    <location>
        <begin position="115"/>
        <end position="165"/>
    </location>
</feature>
<gene>
    <name evidence="4" type="ORF">EH198_14110</name>
</gene>
<dbReference type="AlphaFoldDB" id="A0A3N9P734"/>
<feature type="domain" description="SWIM-type" evidence="3">
    <location>
        <begin position="61"/>
        <end position="94"/>
    </location>
</feature>
<organism evidence="4 5">
    <name type="scientific">Paenibacillus rhizophilus</name>
    <dbReference type="NCBI Taxonomy" id="1850366"/>
    <lineage>
        <taxon>Bacteria</taxon>
        <taxon>Bacillati</taxon>
        <taxon>Bacillota</taxon>
        <taxon>Bacilli</taxon>
        <taxon>Bacillales</taxon>
        <taxon>Paenibacillaceae</taxon>
        <taxon>Paenibacillus</taxon>
    </lineage>
</organism>
<dbReference type="Proteomes" id="UP000282529">
    <property type="component" value="Unassembled WGS sequence"/>
</dbReference>
<dbReference type="GO" id="GO:0008270">
    <property type="term" value="F:zinc ion binding"/>
    <property type="evidence" value="ECO:0007669"/>
    <property type="project" value="UniProtKB-KW"/>
</dbReference>
<name>A0A3N9P734_9BACL</name>
<feature type="compositionally biased region" description="Gly residues" evidence="2">
    <location>
        <begin position="128"/>
        <end position="141"/>
    </location>
</feature>
<comment type="caution">
    <text evidence="4">The sequence shown here is derived from an EMBL/GenBank/DDBJ whole genome shotgun (WGS) entry which is preliminary data.</text>
</comment>
<keyword evidence="5" id="KW-1185">Reference proteome</keyword>
<dbReference type="Pfam" id="PF04434">
    <property type="entry name" value="SWIM"/>
    <property type="match status" value="1"/>
</dbReference>
<sequence length="576" mass="65644">MQSTHLLDDAGWGRLIQDAAYYFDDLALKRGFQYYKQKRVSGLAAVPPGLVTAFVDGTERYNVEIILRAISISSCTCPVLGPCKHMAAVLMDYAGTQGRPVQQLANAKSSAQARAAMNSARPVPGAGNADGGAGSRSGMGSGANRTGYAGGADRKGEATGGFLHGSRESLRERGRLIPVMNVAQWHELFAHCVSALAGDTRNPRYVDEALTAILRIKPPLTPELDKLFSLHARLFVLETLTNRSGGREGAFAPSLGYYTHIAVTELQDEIERGFHTELPLASEPEQWNRIMDTLDYLRQELLAESREHNFYSALYYLLWRKWIIPEMQGRTLFKEELRRLEREEEQRTDAPPLQALLTARAWMHFLQSEDDKALSLLREAAGRPGFHPERLDMFWEPLAEVGEPQRLVDWLTETGELLAGHRRHGLESYARYWEEAVRLLPESEPQMWNELTGMLPLSGDIYEEKLLERGRWREWMDYQLSSGKDPADFRVRELQPLEKHAPELLLPFYHQAVERYVSEKNRSSYKAAVKLLKRLNKLYKKLKAEERFERFLESFTTRHSRLRALQEELRKGKLTS</sequence>
<dbReference type="InterPro" id="IPR007527">
    <property type="entry name" value="Znf_SWIM"/>
</dbReference>
<reference evidence="4 5" key="1">
    <citation type="submission" date="2018-11" db="EMBL/GenBank/DDBJ databases">
        <title>Genome sequence of strain 7197.</title>
        <authorList>
            <person name="Gao J."/>
            <person name="Sun J."/>
        </authorList>
    </citation>
    <scope>NUCLEOTIDE SEQUENCE [LARGE SCALE GENOMIC DNA]</scope>
    <source>
        <strain evidence="4 5">7197</strain>
    </source>
</reference>
<evidence type="ECO:0000259" key="3">
    <source>
        <dbReference type="PROSITE" id="PS50966"/>
    </source>
</evidence>
<evidence type="ECO:0000313" key="4">
    <source>
        <dbReference type="EMBL" id="RQW10884.1"/>
    </source>
</evidence>
<keyword evidence="1" id="KW-0863">Zinc-finger</keyword>
<protein>
    <recommendedName>
        <fullName evidence="3">SWIM-type domain-containing protein</fullName>
    </recommendedName>
</protein>